<dbReference type="InterPro" id="IPR006121">
    <property type="entry name" value="HMA_dom"/>
</dbReference>
<evidence type="ECO:0000313" key="3">
    <source>
        <dbReference type="EMBL" id="BCI54530.1"/>
    </source>
</evidence>
<name>A0A6S6PCW4_9MYCO</name>
<sequence length="67" mass="6790">MSMHLNVDGMSCGHCVSAITAAVEPLPGVDGVTVSLEDGTVTVTGEPDEAVVVAAIEDCGYDVRRAA</sequence>
<dbReference type="EMBL" id="AP023287">
    <property type="protein sequence ID" value="BCI54530.1"/>
    <property type="molecule type" value="Genomic_DNA"/>
</dbReference>
<reference evidence="3 4" key="1">
    <citation type="submission" date="2020-07" db="EMBL/GenBank/DDBJ databases">
        <title>Complete genome sequence of Mycolicibacterium litorale like strain isolated from cardiac implantable electronic device infection.</title>
        <authorList>
            <person name="Fukano H."/>
            <person name="Miyama H."/>
            <person name="Hoshino Y."/>
        </authorList>
    </citation>
    <scope>NUCLEOTIDE SEQUENCE [LARGE SCALE GENOMIC DNA]</scope>
    <source>
        <strain evidence="3 4">NIIDNTM18</strain>
    </source>
</reference>
<evidence type="ECO:0000313" key="4">
    <source>
        <dbReference type="Proteomes" id="UP000515734"/>
    </source>
</evidence>
<proteinExistence type="predicted"/>
<evidence type="ECO:0000256" key="1">
    <source>
        <dbReference type="ARBA" id="ARBA00022723"/>
    </source>
</evidence>
<dbReference type="PROSITE" id="PS50846">
    <property type="entry name" value="HMA_2"/>
    <property type="match status" value="1"/>
</dbReference>
<dbReference type="SUPFAM" id="SSF55008">
    <property type="entry name" value="HMA, heavy metal-associated domain"/>
    <property type="match status" value="1"/>
</dbReference>
<dbReference type="InterPro" id="IPR017969">
    <property type="entry name" value="Heavy-metal-associated_CS"/>
</dbReference>
<dbReference type="GO" id="GO:0046872">
    <property type="term" value="F:metal ion binding"/>
    <property type="evidence" value="ECO:0007669"/>
    <property type="project" value="UniProtKB-KW"/>
</dbReference>
<gene>
    <name evidence="3" type="ORF">NIIDNTM18_38080</name>
</gene>
<dbReference type="Pfam" id="PF00403">
    <property type="entry name" value="HMA"/>
    <property type="match status" value="1"/>
</dbReference>
<protein>
    <recommendedName>
        <fullName evidence="2">HMA domain-containing protein</fullName>
    </recommendedName>
</protein>
<dbReference type="AlphaFoldDB" id="A0A6S6PCW4"/>
<dbReference type="RefSeq" id="WP_185292438.1">
    <property type="nucleotide sequence ID" value="NZ_AP023287.1"/>
</dbReference>
<dbReference type="InterPro" id="IPR036163">
    <property type="entry name" value="HMA_dom_sf"/>
</dbReference>
<feature type="domain" description="HMA" evidence="2">
    <location>
        <begin position="1"/>
        <end position="64"/>
    </location>
</feature>
<organism evidence="3 4">
    <name type="scientific">Mycolicibacterium litorale</name>
    <dbReference type="NCBI Taxonomy" id="758802"/>
    <lineage>
        <taxon>Bacteria</taxon>
        <taxon>Bacillati</taxon>
        <taxon>Actinomycetota</taxon>
        <taxon>Actinomycetes</taxon>
        <taxon>Mycobacteriales</taxon>
        <taxon>Mycobacteriaceae</taxon>
        <taxon>Mycolicibacterium</taxon>
    </lineage>
</organism>
<dbReference type="Proteomes" id="UP000515734">
    <property type="component" value="Chromosome"/>
</dbReference>
<dbReference type="PROSITE" id="PS01047">
    <property type="entry name" value="HMA_1"/>
    <property type="match status" value="1"/>
</dbReference>
<dbReference type="CDD" id="cd00371">
    <property type="entry name" value="HMA"/>
    <property type="match status" value="1"/>
</dbReference>
<keyword evidence="1" id="KW-0479">Metal-binding</keyword>
<dbReference type="Gene3D" id="3.30.70.100">
    <property type="match status" value="1"/>
</dbReference>
<accession>A0A6S6PCW4</accession>
<evidence type="ECO:0000259" key="2">
    <source>
        <dbReference type="PROSITE" id="PS50846"/>
    </source>
</evidence>